<dbReference type="Gene3D" id="1.10.510.10">
    <property type="entry name" value="Transferase(Phosphotransferase) domain 1"/>
    <property type="match status" value="2"/>
</dbReference>
<feature type="compositionally biased region" description="Low complexity" evidence="1">
    <location>
        <begin position="60"/>
        <end position="73"/>
    </location>
</feature>
<organism evidence="3 4">
    <name type="scientific">Riccia fluitans</name>
    <dbReference type="NCBI Taxonomy" id="41844"/>
    <lineage>
        <taxon>Eukaryota</taxon>
        <taxon>Viridiplantae</taxon>
        <taxon>Streptophyta</taxon>
        <taxon>Embryophyta</taxon>
        <taxon>Marchantiophyta</taxon>
        <taxon>Marchantiopsida</taxon>
        <taxon>Marchantiidae</taxon>
        <taxon>Marchantiales</taxon>
        <taxon>Ricciaceae</taxon>
        <taxon>Riccia</taxon>
    </lineage>
</organism>
<evidence type="ECO:0000259" key="2">
    <source>
        <dbReference type="PROSITE" id="PS50011"/>
    </source>
</evidence>
<comment type="caution">
    <text evidence="3">The sequence shown here is derived from an EMBL/GenBank/DDBJ whole genome shotgun (WGS) entry which is preliminary data.</text>
</comment>
<evidence type="ECO:0000313" key="4">
    <source>
        <dbReference type="Proteomes" id="UP001605036"/>
    </source>
</evidence>
<dbReference type="InterPro" id="IPR008271">
    <property type="entry name" value="Ser/Thr_kinase_AS"/>
</dbReference>
<feature type="region of interest" description="Disordered" evidence="1">
    <location>
        <begin position="55"/>
        <end position="78"/>
    </location>
</feature>
<feature type="domain" description="Protein kinase" evidence="2">
    <location>
        <begin position="349"/>
        <end position="598"/>
    </location>
</feature>
<proteinExistence type="predicted"/>
<dbReference type="SMART" id="SM00220">
    <property type="entry name" value="S_TKc"/>
    <property type="match status" value="1"/>
</dbReference>
<sequence>MAGQRFAPVKILDSGEDITRHYTVHGLIGRGAFGHTLKASPINEQNKIFCLKIQPKNSDNRSGSSNSGGTNSSMEELSNASSPDFELMRLYREVLILNRILPRHPNIVEMIDVLVSPEQVFIVTELCAESMNNFIPLCDENSARRAFGQLIEAVDVCHQHGVTHDDIKEDNILFLDSQFIQLKLIDFGIAEYRPEHAVKRHNDFNPADWFSPEEILPTRNPNILDDDMASVGMLLLAMMCGKPIPDVVTVDQMQTKYRPRTNLFSPAAIHLLTQIGPKPYGPEDKRDVLKLDQIRQHPWLTGQEFHPPVRNAGELLAQLPNDLTVIKRLLRDWMVTPVQILAQNQAMEYNVVDQLHRGNQQTEIQLVAGRDSAKPMAMKVVQVSDDKPPVRIYLDMLITMRILPPHDNFGKIKDIYVNQQSVSLIKTLYHTNTLEEFFPVANDVSSRRIFKEIAEAVCHMHHHGVVHMNLHPSHFVFTTGNFNHVKIVNCSKAVYVPQLAHFRYENFEPEQFLTPEILEHMATQADFQEDISALGKILHAMMNKRWDHDLTMMGNGDLGAGFTADAFDLLSKIGPESHGPPQQDRNITIEAICDHQWLHMARA</sequence>
<dbReference type="InterPro" id="IPR000719">
    <property type="entry name" value="Prot_kinase_dom"/>
</dbReference>
<dbReference type="InterPro" id="IPR011009">
    <property type="entry name" value="Kinase-like_dom_sf"/>
</dbReference>
<protein>
    <recommendedName>
        <fullName evidence="2">Protein kinase domain-containing protein</fullName>
    </recommendedName>
</protein>
<reference evidence="3 4" key="1">
    <citation type="submission" date="2024-09" db="EMBL/GenBank/DDBJ databases">
        <title>Chromosome-scale assembly of Riccia fluitans.</title>
        <authorList>
            <person name="Paukszto L."/>
            <person name="Sawicki J."/>
            <person name="Karawczyk K."/>
            <person name="Piernik-Szablinska J."/>
            <person name="Szczecinska M."/>
            <person name="Mazdziarz M."/>
        </authorList>
    </citation>
    <scope>NUCLEOTIDE SEQUENCE [LARGE SCALE GENOMIC DNA]</scope>
    <source>
        <strain evidence="3">Rf_01</strain>
        <tissue evidence="3">Aerial parts of the thallus</tissue>
    </source>
</reference>
<dbReference type="PANTHER" id="PTHR44167">
    <property type="entry name" value="OVARIAN-SPECIFIC SERINE/THREONINE-PROTEIN KINASE LOK-RELATED"/>
    <property type="match status" value="1"/>
</dbReference>
<dbReference type="AlphaFoldDB" id="A0ABD1Z8Q1"/>
<dbReference type="SUPFAM" id="SSF56112">
    <property type="entry name" value="Protein kinase-like (PK-like)"/>
    <property type="match status" value="2"/>
</dbReference>
<dbReference type="PROSITE" id="PS50011">
    <property type="entry name" value="PROTEIN_KINASE_DOM"/>
    <property type="match status" value="2"/>
</dbReference>
<dbReference type="Proteomes" id="UP001605036">
    <property type="component" value="Unassembled WGS sequence"/>
</dbReference>
<accession>A0ABD1Z8Q1</accession>
<feature type="domain" description="Protein kinase" evidence="2">
    <location>
        <begin position="22"/>
        <end position="300"/>
    </location>
</feature>
<dbReference type="PANTHER" id="PTHR44167:SF18">
    <property type="entry name" value="PROTEIN KINASE DOMAIN-CONTAINING PROTEIN"/>
    <property type="match status" value="1"/>
</dbReference>
<dbReference type="EMBL" id="JBHFFA010000002">
    <property type="protein sequence ID" value="KAL2642677.1"/>
    <property type="molecule type" value="Genomic_DNA"/>
</dbReference>
<gene>
    <name evidence="3" type="ORF">R1flu_010264</name>
</gene>
<evidence type="ECO:0000313" key="3">
    <source>
        <dbReference type="EMBL" id="KAL2642677.1"/>
    </source>
</evidence>
<evidence type="ECO:0000256" key="1">
    <source>
        <dbReference type="SAM" id="MobiDB-lite"/>
    </source>
</evidence>
<dbReference type="PROSITE" id="PS00108">
    <property type="entry name" value="PROTEIN_KINASE_ST"/>
    <property type="match status" value="1"/>
</dbReference>
<keyword evidence="4" id="KW-1185">Reference proteome</keyword>
<name>A0ABD1Z8Q1_9MARC</name>
<dbReference type="Pfam" id="PF00069">
    <property type="entry name" value="Pkinase"/>
    <property type="match status" value="2"/>
</dbReference>